<reference evidence="2 3" key="1">
    <citation type="submission" date="2023-07" db="EMBL/GenBank/DDBJ databases">
        <title>Comparative genomics of wheat-associated soil bacteria to identify genetic determinants of phenazine resistance.</title>
        <authorList>
            <person name="Mouncey N."/>
        </authorList>
    </citation>
    <scope>NUCLEOTIDE SEQUENCE [LARGE SCALE GENOMIC DNA]</scope>
    <source>
        <strain evidence="2 3">V3I3</strain>
    </source>
</reference>
<accession>A0ABU0RBA7</accession>
<keyword evidence="1" id="KW-0472">Membrane</keyword>
<sequence length="118" mass="12867">MDILRIILLILHFVGLAMLFGGFLVQQKAIASGEGRVLPIMWRGALAQIVTGVLLVATIQMGDLFEVNNVKIAVKLVIAIVITVLVFVYRKKTPAPSWALWAVGALTFANIVIAVAWR</sequence>
<comment type="caution">
    <text evidence="2">The sequence shown here is derived from an EMBL/GenBank/DDBJ whole genome shotgun (WGS) entry which is preliminary data.</text>
</comment>
<organism evidence="2 3">
    <name type="scientific">Agromyces ramosus</name>
    <dbReference type="NCBI Taxonomy" id="33879"/>
    <lineage>
        <taxon>Bacteria</taxon>
        <taxon>Bacillati</taxon>
        <taxon>Actinomycetota</taxon>
        <taxon>Actinomycetes</taxon>
        <taxon>Micrococcales</taxon>
        <taxon>Microbacteriaceae</taxon>
        <taxon>Agromyces</taxon>
    </lineage>
</organism>
<dbReference type="EMBL" id="JAUSYY010000001">
    <property type="protein sequence ID" value="MDQ0895343.1"/>
    <property type="molecule type" value="Genomic_DNA"/>
</dbReference>
<feature type="transmembrane region" description="Helical" evidence="1">
    <location>
        <begin position="37"/>
        <end position="60"/>
    </location>
</feature>
<gene>
    <name evidence="2" type="ORF">QFZ26_002898</name>
</gene>
<feature type="transmembrane region" description="Helical" evidence="1">
    <location>
        <begin position="72"/>
        <end position="89"/>
    </location>
</feature>
<feature type="transmembrane region" description="Helical" evidence="1">
    <location>
        <begin position="98"/>
        <end position="117"/>
    </location>
</feature>
<protein>
    <submittedName>
        <fullName evidence="2">Na+-driven multidrug efflux pump</fullName>
    </submittedName>
</protein>
<name>A0ABU0RBA7_9MICO</name>
<keyword evidence="1" id="KW-0812">Transmembrane</keyword>
<evidence type="ECO:0000256" key="1">
    <source>
        <dbReference type="SAM" id="Phobius"/>
    </source>
</evidence>
<keyword evidence="1" id="KW-1133">Transmembrane helix</keyword>
<proteinExistence type="predicted"/>
<keyword evidence="3" id="KW-1185">Reference proteome</keyword>
<dbReference type="Proteomes" id="UP001239083">
    <property type="component" value="Unassembled WGS sequence"/>
</dbReference>
<dbReference type="RefSeq" id="WP_307043340.1">
    <property type="nucleotide sequence ID" value="NZ_JAUSYY010000001.1"/>
</dbReference>
<feature type="transmembrane region" description="Helical" evidence="1">
    <location>
        <begin position="6"/>
        <end position="25"/>
    </location>
</feature>
<evidence type="ECO:0000313" key="2">
    <source>
        <dbReference type="EMBL" id="MDQ0895343.1"/>
    </source>
</evidence>
<evidence type="ECO:0000313" key="3">
    <source>
        <dbReference type="Proteomes" id="UP001239083"/>
    </source>
</evidence>